<evidence type="ECO:0000313" key="2">
    <source>
        <dbReference type="Proteomes" id="UP000228930"/>
    </source>
</evidence>
<organism evidence="1 2">
    <name type="scientific">Bradyrhizobium nitroreducens</name>
    <dbReference type="NCBI Taxonomy" id="709803"/>
    <lineage>
        <taxon>Bacteria</taxon>
        <taxon>Pseudomonadati</taxon>
        <taxon>Pseudomonadota</taxon>
        <taxon>Alphaproteobacteria</taxon>
        <taxon>Hyphomicrobiales</taxon>
        <taxon>Nitrobacteraceae</taxon>
        <taxon>Bradyrhizobium</taxon>
    </lineage>
</organism>
<dbReference type="RefSeq" id="WP_100178903.1">
    <property type="nucleotide sequence ID" value="NZ_LFJC01000003.1"/>
</dbReference>
<comment type="caution">
    <text evidence="1">The sequence shown here is derived from an EMBL/GenBank/DDBJ whole genome shotgun (WGS) entry which is preliminary data.</text>
</comment>
<name>A0A2M6UGM7_9BRAD</name>
<dbReference type="AlphaFoldDB" id="A0A2M6UGM7"/>
<evidence type="ECO:0008006" key="3">
    <source>
        <dbReference type="Google" id="ProtNLM"/>
    </source>
</evidence>
<reference evidence="1 2" key="1">
    <citation type="submission" date="2015-06" db="EMBL/GenBank/DDBJ databases">
        <title>Comparative genome analysis of nirS-carrying Bradyrhizobium sp. strains.</title>
        <authorList>
            <person name="Ishii S."/>
            <person name="Jang J."/>
            <person name="Nishizawa T."/>
            <person name="Senoo K."/>
        </authorList>
    </citation>
    <scope>NUCLEOTIDE SEQUENCE [LARGE SCALE GENOMIC DNA]</scope>
    <source>
        <strain evidence="1 2">TSA1</strain>
    </source>
</reference>
<gene>
    <name evidence="1" type="ORF">TSA1_25650</name>
</gene>
<sequence length="206" mass="22249">MQETIEFLFKQNPTKARELLTEFERAGIDSPMKFGPNDKSISPAATSADGDRNKRKLALMLEAAIAALDAAVSLFDQVISKITQRLNRAQSLKAVAACITTVLSSSVVVALLKDAPATWTVPLGAVTALASVLTVAANRLEGGESNIAQTFAETSTKHETARGLLNRLKMYAGDPTLFDDVEAQVNKVDDLVIYLRTASRRWDIVA</sequence>
<proteinExistence type="predicted"/>
<dbReference type="Proteomes" id="UP000228930">
    <property type="component" value="Unassembled WGS sequence"/>
</dbReference>
<evidence type="ECO:0000313" key="1">
    <source>
        <dbReference type="EMBL" id="PIT03776.1"/>
    </source>
</evidence>
<protein>
    <recommendedName>
        <fullName evidence="3">SMODS and SLOG-associating 2TM effector domain-containing protein</fullName>
    </recommendedName>
</protein>
<keyword evidence="2" id="KW-1185">Reference proteome</keyword>
<accession>A0A2M6UGM7</accession>
<dbReference type="EMBL" id="LFJC01000003">
    <property type="protein sequence ID" value="PIT03776.1"/>
    <property type="molecule type" value="Genomic_DNA"/>
</dbReference>